<comment type="caution">
    <text evidence="1">The sequence shown here is derived from an EMBL/GenBank/DDBJ whole genome shotgun (WGS) entry which is preliminary data.</text>
</comment>
<keyword evidence="2" id="KW-1185">Reference proteome</keyword>
<accession>A0ACC0ATD8</accession>
<protein>
    <submittedName>
        <fullName evidence="1">Uncharacterized protein</fullName>
    </submittedName>
</protein>
<reference evidence="2" key="1">
    <citation type="journal article" date="2023" name="Nat. Plants">
        <title>Single-cell RNA sequencing provides a high-resolution roadmap for understanding the multicellular compartmentation of specialized metabolism.</title>
        <authorList>
            <person name="Sun S."/>
            <person name="Shen X."/>
            <person name="Li Y."/>
            <person name="Li Y."/>
            <person name="Wang S."/>
            <person name="Li R."/>
            <person name="Zhang H."/>
            <person name="Shen G."/>
            <person name="Guo B."/>
            <person name="Wei J."/>
            <person name="Xu J."/>
            <person name="St-Pierre B."/>
            <person name="Chen S."/>
            <person name="Sun C."/>
        </authorList>
    </citation>
    <scope>NUCLEOTIDE SEQUENCE [LARGE SCALE GENOMIC DNA]</scope>
</reference>
<dbReference type="EMBL" id="CM044705">
    <property type="protein sequence ID" value="KAI5664243.1"/>
    <property type="molecule type" value="Genomic_DNA"/>
</dbReference>
<organism evidence="1 2">
    <name type="scientific">Catharanthus roseus</name>
    <name type="common">Madagascar periwinkle</name>
    <name type="synonym">Vinca rosea</name>
    <dbReference type="NCBI Taxonomy" id="4058"/>
    <lineage>
        <taxon>Eukaryota</taxon>
        <taxon>Viridiplantae</taxon>
        <taxon>Streptophyta</taxon>
        <taxon>Embryophyta</taxon>
        <taxon>Tracheophyta</taxon>
        <taxon>Spermatophyta</taxon>
        <taxon>Magnoliopsida</taxon>
        <taxon>eudicotyledons</taxon>
        <taxon>Gunneridae</taxon>
        <taxon>Pentapetalae</taxon>
        <taxon>asterids</taxon>
        <taxon>lamiids</taxon>
        <taxon>Gentianales</taxon>
        <taxon>Apocynaceae</taxon>
        <taxon>Rauvolfioideae</taxon>
        <taxon>Vinceae</taxon>
        <taxon>Catharanthinae</taxon>
        <taxon>Catharanthus</taxon>
    </lineage>
</organism>
<gene>
    <name evidence="1" type="ORF">M9H77_23566</name>
</gene>
<evidence type="ECO:0000313" key="1">
    <source>
        <dbReference type="EMBL" id="KAI5664243.1"/>
    </source>
</evidence>
<name>A0ACC0ATD8_CATRO</name>
<proteinExistence type="predicted"/>
<sequence length="101" mass="11377">MDSSKIDSFSMHSSSSFPDSDAVATRRHHMIARWVAGLSKPKTQSICYGLFAKVQSIEVLTLTASGARELRCKGRHQVSELRSKVRWSEAWLATANWLRLL</sequence>
<evidence type="ECO:0000313" key="2">
    <source>
        <dbReference type="Proteomes" id="UP001060085"/>
    </source>
</evidence>
<dbReference type="Proteomes" id="UP001060085">
    <property type="component" value="Linkage Group LG05"/>
</dbReference>